<dbReference type="OrthoDB" id="445007at2759"/>
<evidence type="ECO:0000256" key="7">
    <source>
        <dbReference type="ARBA" id="ARBA00023004"/>
    </source>
</evidence>
<organism evidence="8 9">
    <name type="scientific">Kuraishia capsulata CBS 1993</name>
    <dbReference type="NCBI Taxonomy" id="1382522"/>
    <lineage>
        <taxon>Eukaryota</taxon>
        <taxon>Fungi</taxon>
        <taxon>Dikarya</taxon>
        <taxon>Ascomycota</taxon>
        <taxon>Saccharomycotina</taxon>
        <taxon>Pichiomycetes</taxon>
        <taxon>Pichiales</taxon>
        <taxon>Pichiaceae</taxon>
        <taxon>Kuraishia</taxon>
    </lineage>
</organism>
<reference evidence="8" key="2">
    <citation type="submission" date="2014-02" db="EMBL/GenBank/DDBJ databases">
        <title>Complete DNA sequence of /Kuraishia capsulata/ illustrates novel genomic features among budding yeasts (/Saccharomycotina/).</title>
        <authorList>
            <person name="Morales L."/>
            <person name="Noel B."/>
            <person name="Porcel B."/>
            <person name="Marcet-Houben M."/>
            <person name="Hullo M-F."/>
            <person name="Sacerdot C."/>
            <person name="Tekaia F."/>
            <person name="Leh-Louis V."/>
            <person name="Despons L."/>
            <person name="Khanna V."/>
            <person name="Aury J-M."/>
            <person name="Barbe V."/>
            <person name="Couloux A."/>
            <person name="Labadie K."/>
            <person name="Pelletier E."/>
            <person name="Souciet J-L."/>
            <person name="Boekhout T."/>
            <person name="Gabaldon T."/>
            <person name="Wincker P."/>
            <person name="Dujon B."/>
        </authorList>
    </citation>
    <scope>NUCLEOTIDE SEQUENCE</scope>
    <source>
        <strain evidence="8">CBS 1993</strain>
    </source>
</reference>
<dbReference type="AlphaFoldDB" id="W6MUH0"/>
<dbReference type="SUPFAM" id="SSF51197">
    <property type="entry name" value="Clavaminate synthase-like"/>
    <property type="match status" value="1"/>
</dbReference>
<evidence type="ECO:0000256" key="6">
    <source>
        <dbReference type="ARBA" id="ARBA00023002"/>
    </source>
</evidence>
<keyword evidence="7" id="KW-0408">Iron</keyword>
<dbReference type="RefSeq" id="XP_022457627.1">
    <property type="nucleotide sequence ID" value="XM_022603780.1"/>
</dbReference>
<reference evidence="8" key="1">
    <citation type="submission" date="2013-12" db="EMBL/GenBank/DDBJ databases">
        <authorList>
            <person name="Genoscope - CEA"/>
        </authorList>
    </citation>
    <scope>NUCLEOTIDE SEQUENCE</scope>
    <source>
        <strain evidence="8">CBS 1993</strain>
    </source>
</reference>
<dbReference type="EMBL" id="HG793126">
    <property type="protein sequence ID" value="CDK25615.1"/>
    <property type="molecule type" value="Genomic_DNA"/>
</dbReference>
<dbReference type="InterPro" id="IPR008775">
    <property type="entry name" value="Phytyl_CoA_dOase-like"/>
</dbReference>
<accession>W6MUH0</accession>
<dbReference type="Gene3D" id="2.60.120.620">
    <property type="entry name" value="q2cbj1_9rhob like domain"/>
    <property type="match status" value="1"/>
</dbReference>
<dbReference type="PANTHER" id="PTHR20883:SF45">
    <property type="entry name" value="PHYTANOYL-COA DIOXYGENASE FAMILY PROTEIN"/>
    <property type="match status" value="1"/>
</dbReference>
<name>W6MUH0_9ASCO</name>
<dbReference type="Pfam" id="PF05721">
    <property type="entry name" value="PhyH"/>
    <property type="match status" value="1"/>
</dbReference>
<keyword evidence="6" id="KW-0560">Oxidoreductase</keyword>
<evidence type="ECO:0000256" key="1">
    <source>
        <dbReference type="ARBA" id="ARBA00001962"/>
    </source>
</evidence>
<keyword evidence="4" id="KW-0479">Metal-binding</keyword>
<comment type="similarity">
    <text evidence="2">Belongs to the PhyH family.</text>
</comment>
<dbReference type="GO" id="GO:0046872">
    <property type="term" value="F:metal ion binding"/>
    <property type="evidence" value="ECO:0007669"/>
    <property type="project" value="UniProtKB-KW"/>
</dbReference>
<evidence type="ECO:0000256" key="5">
    <source>
        <dbReference type="ARBA" id="ARBA00022964"/>
    </source>
</evidence>
<comment type="subunit">
    <text evidence="3">Homodimer.</text>
</comment>
<comment type="cofactor">
    <cofactor evidence="1">
        <name>Fe cation</name>
        <dbReference type="ChEBI" id="CHEBI:24875"/>
    </cofactor>
</comment>
<evidence type="ECO:0000313" key="9">
    <source>
        <dbReference type="Proteomes" id="UP000019384"/>
    </source>
</evidence>
<dbReference type="HOGENOM" id="CLU_047725_0_1_1"/>
<dbReference type="Proteomes" id="UP000019384">
    <property type="component" value="Unassembled WGS sequence"/>
</dbReference>
<gene>
    <name evidence="8" type="ORF">KUCA_T00001585001</name>
</gene>
<evidence type="ECO:0000256" key="3">
    <source>
        <dbReference type="ARBA" id="ARBA00011738"/>
    </source>
</evidence>
<dbReference type="GeneID" id="34519015"/>
<evidence type="ECO:0000313" key="8">
    <source>
        <dbReference type="EMBL" id="CDK25615.1"/>
    </source>
</evidence>
<dbReference type="GO" id="GO:0051213">
    <property type="term" value="F:dioxygenase activity"/>
    <property type="evidence" value="ECO:0007669"/>
    <property type="project" value="UniProtKB-KW"/>
</dbReference>
<evidence type="ECO:0000256" key="2">
    <source>
        <dbReference type="ARBA" id="ARBA00005830"/>
    </source>
</evidence>
<sequence>MISQTADAFKIIEKDGVKYAEVQAFPEDVAVKCTAEDLTLVSPTKEQVLAKLERYGGCIVKNYLPKEKVDLIEQDVDALIIDGRKYNGSFLPTQTISVPAMCKKSLVTTEEFVCHPLNLAVSDAILGKENCFWVGDEVITGYSPAQHNSCISFRIGPGAPDQVLHRDDILHHNIRKHMDRYEYGTETAVGTVLALSKTTKQNGATRFVPGSHLWSHMRKPLKDEAVYAELERGDCFFMLASCYHGGSANTTESEYRTQVILFMTQGTLRQEENILLGTPLEYFKSLSLTAIKALGITMSYPFCGGVNGRDATALLMPEEYKKREKDDPYTSTYPGLVV</sequence>
<protein>
    <submittedName>
        <fullName evidence="8">Uncharacterized protein</fullName>
    </submittedName>
</protein>
<keyword evidence="5" id="KW-0223">Dioxygenase</keyword>
<keyword evidence="9" id="KW-1185">Reference proteome</keyword>
<dbReference type="PANTHER" id="PTHR20883">
    <property type="entry name" value="PHYTANOYL-COA DIOXYGENASE DOMAIN CONTAINING 1"/>
    <property type="match status" value="1"/>
</dbReference>
<proteinExistence type="inferred from homology"/>
<evidence type="ECO:0000256" key="4">
    <source>
        <dbReference type="ARBA" id="ARBA00022723"/>
    </source>
</evidence>